<proteinExistence type="predicted"/>
<sequence>VFCVIVNILTDFLSFSFSPPLSFSFSPPLPSSLSPPLPSSLSPPLPSSLSPPLPSLSVPSTAAICLLKKLLEPDPAKRPNIHQVMVDSWLQLANANTGAPYLNRIHIEEINHMVLLHMTERMGYKHSEVLSAVLTNRACHTLAVYFLLNNKMKRLSKEYRVR</sequence>
<reference evidence="2" key="1">
    <citation type="submission" date="2018-06" db="EMBL/GenBank/DDBJ databases">
        <title>Genome assembly of Danube salmon.</title>
        <authorList>
            <person name="Macqueen D.J."/>
            <person name="Gundappa M.K."/>
        </authorList>
    </citation>
    <scope>NUCLEOTIDE SEQUENCE [LARGE SCALE GENOMIC DNA]</scope>
</reference>
<accession>A0A4W5MP58</accession>
<dbReference type="Proteomes" id="UP000314982">
    <property type="component" value="Unassembled WGS sequence"/>
</dbReference>
<dbReference type="STRING" id="62062.ENSHHUP00000039394"/>
<evidence type="ECO:0008006" key="3">
    <source>
        <dbReference type="Google" id="ProtNLM"/>
    </source>
</evidence>
<name>A0A4W5MP58_9TELE</name>
<dbReference type="SUPFAM" id="SSF56112">
    <property type="entry name" value="Protein kinase-like (PK-like)"/>
    <property type="match status" value="1"/>
</dbReference>
<protein>
    <recommendedName>
        <fullName evidence="3">Hormonally up-regulated Neu-associated kinase</fullName>
    </recommendedName>
</protein>
<evidence type="ECO:0000313" key="1">
    <source>
        <dbReference type="Ensembl" id="ENSHHUP00000039394.1"/>
    </source>
</evidence>
<keyword evidence="2" id="KW-1185">Reference proteome</keyword>
<organism evidence="1 2">
    <name type="scientific">Hucho hucho</name>
    <name type="common">huchen</name>
    <dbReference type="NCBI Taxonomy" id="62062"/>
    <lineage>
        <taxon>Eukaryota</taxon>
        <taxon>Metazoa</taxon>
        <taxon>Chordata</taxon>
        <taxon>Craniata</taxon>
        <taxon>Vertebrata</taxon>
        <taxon>Euteleostomi</taxon>
        <taxon>Actinopterygii</taxon>
        <taxon>Neopterygii</taxon>
        <taxon>Teleostei</taxon>
        <taxon>Protacanthopterygii</taxon>
        <taxon>Salmoniformes</taxon>
        <taxon>Salmonidae</taxon>
        <taxon>Salmoninae</taxon>
        <taxon>Hucho</taxon>
    </lineage>
</organism>
<dbReference type="GeneTree" id="ENSGT00940000165963"/>
<dbReference type="InterPro" id="IPR011009">
    <property type="entry name" value="Kinase-like_dom_sf"/>
</dbReference>
<reference evidence="1" key="2">
    <citation type="submission" date="2025-08" db="UniProtKB">
        <authorList>
            <consortium name="Ensembl"/>
        </authorList>
    </citation>
    <scope>IDENTIFICATION</scope>
</reference>
<dbReference type="Gene3D" id="1.10.510.10">
    <property type="entry name" value="Transferase(Phosphotransferase) domain 1"/>
    <property type="match status" value="1"/>
</dbReference>
<evidence type="ECO:0000313" key="2">
    <source>
        <dbReference type="Proteomes" id="UP000314982"/>
    </source>
</evidence>
<dbReference type="AlphaFoldDB" id="A0A4W5MP58"/>
<dbReference type="Ensembl" id="ENSHHUT00000040934.1">
    <property type="protein sequence ID" value="ENSHHUP00000039394.1"/>
    <property type="gene ID" value="ENSHHUG00000024487.1"/>
</dbReference>
<reference evidence="1" key="3">
    <citation type="submission" date="2025-09" db="UniProtKB">
        <authorList>
            <consortium name="Ensembl"/>
        </authorList>
    </citation>
    <scope>IDENTIFICATION</scope>
</reference>